<dbReference type="CDD" id="cd14254">
    <property type="entry name" value="Dockerin_II"/>
    <property type="match status" value="1"/>
</dbReference>
<dbReference type="Pfam" id="PF00404">
    <property type="entry name" value="Dockerin_1"/>
    <property type="match status" value="1"/>
</dbReference>
<keyword evidence="3" id="KW-1185">Reference proteome</keyword>
<name>A0A0L6JR86_9FIRM</name>
<dbReference type="SUPFAM" id="SSF63446">
    <property type="entry name" value="Type I dockerin domain"/>
    <property type="match status" value="1"/>
</dbReference>
<dbReference type="eggNOG" id="ENOG5032IWK">
    <property type="taxonomic scope" value="Bacteria"/>
</dbReference>
<dbReference type="PROSITE" id="PS51766">
    <property type="entry name" value="DOCKERIN"/>
    <property type="match status" value="1"/>
</dbReference>
<dbReference type="OrthoDB" id="48736at2"/>
<dbReference type="InterPro" id="IPR002105">
    <property type="entry name" value="Dockerin_1_rpt"/>
</dbReference>
<reference evidence="3" key="1">
    <citation type="submission" date="2015-07" db="EMBL/GenBank/DDBJ databases">
        <title>Near-Complete Genome Sequence of the Cellulolytic Bacterium Bacteroides (Pseudobacteroides) cellulosolvens ATCC 35603.</title>
        <authorList>
            <person name="Dassa B."/>
            <person name="Utturkar S.M."/>
            <person name="Klingeman D.M."/>
            <person name="Hurt R.A."/>
            <person name="Keller M."/>
            <person name="Xu J."/>
            <person name="Reddy Y.H.K."/>
            <person name="Borovok I."/>
            <person name="Grinberg I.R."/>
            <person name="Lamed R."/>
            <person name="Zhivin O."/>
            <person name="Bayer E.A."/>
            <person name="Brown S.D."/>
        </authorList>
    </citation>
    <scope>NUCLEOTIDE SEQUENCE [LARGE SCALE GENOMIC DNA]</scope>
    <source>
        <strain evidence="3">DSM 2933</strain>
    </source>
</reference>
<evidence type="ECO:0000313" key="2">
    <source>
        <dbReference type="EMBL" id="KNY28288.1"/>
    </source>
</evidence>
<dbReference type="GO" id="GO:0004553">
    <property type="term" value="F:hydrolase activity, hydrolyzing O-glycosyl compounds"/>
    <property type="evidence" value="ECO:0007669"/>
    <property type="project" value="InterPro"/>
</dbReference>
<dbReference type="SUPFAM" id="SSF49464">
    <property type="entry name" value="Carboxypeptidase regulatory domain-like"/>
    <property type="match status" value="1"/>
</dbReference>
<organism evidence="2 3">
    <name type="scientific">Pseudobacteroides cellulosolvens ATCC 35603 = DSM 2933</name>
    <dbReference type="NCBI Taxonomy" id="398512"/>
    <lineage>
        <taxon>Bacteria</taxon>
        <taxon>Bacillati</taxon>
        <taxon>Bacillota</taxon>
        <taxon>Clostridia</taxon>
        <taxon>Eubacteriales</taxon>
        <taxon>Oscillospiraceae</taxon>
        <taxon>Pseudobacteroides</taxon>
    </lineage>
</organism>
<dbReference type="InterPro" id="IPR016134">
    <property type="entry name" value="Dockerin_dom"/>
</dbReference>
<dbReference type="InterPro" id="IPR008969">
    <property type="entry name" value="CarboxyPept-like_regulatory"/>
</dbReference>
<dbReference type="RefSeq" id="WP_050753580.1">
    <property type="nucleotide sequence ID" value="NZ_JQKC01000007.1"/>
</dbReference>
<dbReference type="PROSITE" id="PS00448">
    <property type="entry name" value="CLOS_CELLULOSOME_RPT"/>
    <property type="match status" value="1"/>
</dbReference>
<dbReference type="EMBL" id="LGTC01000001">
    <property type="protein sequence ID" value="KNY28288.1"/>
    <property type="molecule type" value="Genomic_DNA"/>
</dbReference>
<accession>A0A0L6JR86</accession>
<protein>
    <recommendedName>
        <fullName evidence="1">Dockerin domain-containing protein</fullName>
    </recommendedName>
</protein>
<gene>
    <name evidence="2" type="ORF">Bccel_3562</name>
</gene>
<dbReference type="InterPro" id="IPR036439">
    <property type="entry name" value="Dockerin_dom_sf"/>
</dbReference>
<comment type="caution">
    <text evidence="2">The sequence shown here is derived from an EMBL/GenBank/DDBJ whole genome shotgun (WGS) entry which is preliminary data.</text>
</comment>
<dbReference type="InterPro" id="IPR036186">
    <property type="entry name" value="Serpin_sf"/>
</dbReference>
<dbReference type="AlphaFoldDB" id="A0A0L6JR86"/>
<evidence type="ECO:0000259" key="1">
    <source>
        <dbReference type="PROSITE" id="PS51766"/>
    </source>
</evidence>
<proteinExistence type="predicted"/>
<dbReference type="Gene3D" id="2.60.40.4130">
    <property type="match status" value="1"/>
</dbReference>
<dbReference type="Proteomes" id="UP000036923">
    <property type="component" value="Unassembled WGS sequence"/>
</dbReference>
<evidence type="ECO:0000313" key="3">
    <source>
        <dbReference type="Proteomes" id="UP000036923"/>
    </source>
</evidence>
<sequence length="808" mass="89438" precursor="true">MRTAAKLNKSIVLILTALVMLCVPLLVLAEEATPTPRLGYPSISKDQFIFVDTHTHTEGIGDVGPQMMIDFPTYSYSAEQKRLTSYIEVKGYGPETSVVIGSGRSIGGTAGGGAGTRLTAYNTFAYESLYYFDQDMNVHYYVNGEWITVKVGDKWTKTVERKPSTGDGIFLDTYTIANYGLLGKGQFTLPISTITPTVTPTPTATPIITPTETRKFKLCGYVRPEPGSSDINYYSGFKVEVPGLERSVLANPAGYFEFENLPERSDKTGYSIRVTKPGYLSHKVEYITLIKDTEVGSSEQPVFMYPGDINADDTINMGDIVAIAKVFNTTINDAAFNASADLNNDKTINMSDVIRVSKYFNINSDKYPEPSVMHLNYVNVKVNDDIYITLNVGGIGGLKWEYTISSGKNNVEFVSKITEEIANPDAFTKSRWKFKAVNEGTATIVFDPSYGVNEKYIIKITKAEAATSTPTSCVSPTVTPKEPLLVNSNTLKSTLISTDSQQKIVPGKNIVFCPTLQMAWDELKKVIGEDIKLQGNPPLADRLNTGFPMVGSLSPESYVALAGYGQETIDKINAELKSKFKDSAPQVNEKIGPSDIIAYAFLGKNLSFAKAFESMSTPISFTSGSLSGRVKAFGINSVSKKSEDLKKQVRIYDYKSKNDFIVKLIPENDKDEIILAKVDPQESLYNTYSSIMKRINSNVSVGFDTRDTLVVPVMDFNIGHNYTELEGRSLLNSNFLGYFIQKAYQRTRFKLDENGAVLASEATIMLPSSIYEPKQLIFDRPYMVILKEKNAANPYLMIWVDNPELLTR</sequence>
<dbReference type="SUPFAM" id="SSF56574">
    <property type="entry name" value="Serpins"/>
    <property type="match status" value="1"/>
</dbReference>
<dbReference type="GO" id="GO:0000272">
    <property type="term" value="P:polysaccharide catabolic process"/>
    <property type="evidence" value="ECO:0007669"/>
    <property type="project" value="InterPro"/>
</dbReference>
<dbReference type="STRING" id="398512.Bccel_3562"/>
<feature type="domain" description="Dockerin" evidence="1">
    <location>
        <begin position="302"/>
        <end position="369"/>
    </location>
</feature>